<keyword evidence="4" id="KW-1185">Reference proteome</keyword>
<evidence type="ECO:0000256" key="1">
    <source>
        <dbReference type="SAM" id="Phobius"/>
    </source>
</evidence>
<evidence type="ECO:0000313" key="3">
    <source>
        <dbReference type="EMBL" id="TXC66445.1"/>
    </source>
</evidence>
<accession>A0A5C6U3W7</accession>
<feature type="domain" description="Acyltransferase 3" evidence="2">
    <location>
        <begin position="2"/>
        <end position="72"/>
    </location>
</feature>
<dbReference type="AlphaFoldDB" id="A0A5C6U3W7"/>
<comment type="caution">
    <text evidence="3">The sequence shown here is derived from an EMBL/GenBank/DDBJ whole genome shotgun (WGS) entry which is preliminary data.</text>
</comment>
<feature type="transmembrane region" description="Helical" evidence="1">
    <location>
        <begin position="31"/>
        <end position="52"/>
    </location>
</feature>
<dbReference type="Proteomes" id="UP000321832">
    <property type="component" value="Unassembled WGS sequence"/>
</dbReference>
<keyword evidence="1" id="KW-1133">Transmembrane helix</keyword>
<feature type="transmembrane region" description="Helical" evidence="1">
    <location>
        <begin position="59"/>
        <end position="79"/>
    </location>
</feature>
<keyword evidence="1" id="KW-0472">Membrane</keyword>
<keyword evidence="1" id="KW-0812">Transmembrane</keyword>
<reference evidence="3 4" key="1">
    <citation type="submission" date="2019-08" db="EMBL/GenBank/DDBJ databases">
        <authorList>
            <person name="Khan S.A."/>
            <person name="Jeon C.O."/>
            <person name="Jeong S.E."/>
        </authorList>
    </citation>
    <scope>NUCLEOTIDE SEQUENCE [LARGE SCALE GENOMIC DNA]</scope>
    <source>
        <strain evidence="4">IMCC1728</strain>
    </source>
</reference>
<proteinExistence type="predicted"/>
<name>A0A5C6U3W7_9BURK</name>
<organism evidence="3 4">
    <name type="scientific">Piscinibacter aquaticus</name>
    <dbReference type="NCBI Taxonomy" id="392597"/>
    <lineage>
        <taxon>Bacteria</taxon>
        <taxon>Pseudomonadati</taxon>
        <taxon>Pseudomonadota</taxon>
        <taxon>Betaproteobacteria</taxon>
        <taxon>Burkholderiales</taxon>
        <taxon>Sphaerotilaceae</taxon>
        <taxon>Piscinibacter</taxon>
    </lineage>
</organism>
<evidence type="ECO:0000313" key="4">
    <source>
        <dbReference type="Proteomes" id="UP000321832"/>
    </source>
</evidence>
<dbReference type="GO" id="GO:0016747">
    <property type="term" value="F:acyltransferase activity, transferring groups other than amino-acyl groups"/>
    <property type="evidence" value="ECO:0007669"/>
    <property type="project" value="InterPro"/>
</dbReference>
<dbReference type="Pfam" id="PF01757">
    <property type="entry name" value="Acyl_transf_3"/>
    <property type="match status" value="1"/>
</dbReference>
<dbReference type="InterPro" id="IPR002656">
    <property type="entry name" value="Acyl_transf_3_dom"/>
</dbReference>
<evidence type="ECO:0000259" key="2">
    <source>
        <dbReference type="Pfam" id="PF01757"/>
    </source>
</evidence>
<dbReference type="EMBL" id="VOPW01000001">
    <property type="protein sequence ID" value="TXC66445.1"/>
    <property type="molecule type" value="Genomic_DNA"/>
</dbReference>
<sequence>MTAALFALFVIGVANSELRFGARSEALVRWLAGYTFTLYLVHFPILVFCTALGLHRVDWLTFCWVTAATLAATGCWVRWARCGARSTCGRSVRCWMPPWRCAGAAAVLPEIHEGAA</sequence>
<gene>
    <name evidence="3" type="ORF">FSC37_13100</name>
</gene>
<protein>
    <recommendedName>
        <fullName evidence="2">Acyltransferase 3 domain-containing protein</fullName>
    </recommendedName>
</protein>